<dbReference type="GO" id="GO:0016787">
    <property type="term" value="F:hydrolase activity"/>
    <property type="evidence" value="ECO:0007669"/>
    <property type="project" value="UniProtKB-KW"/>
</dbReference>
<evidence type="ECO:0000259" key="2">
    <source>
        <dbReference type="Pfam" id="PF04909"/>
    </source>
</evidence>
<keyword evidence="1" id="KW-0456">Lyase</keyword>
<dbReference type="Pfam" id="PF04909">
    <property type="entry name" value="Amidohydro_2"/>
    <property type="match status" value="1"/>
</dbReference>
<dbReference type="PANTHER" id="PTHR21240">
    <property type="entry name" value="2-AMINO-3-CARBOXYLMUCONATE-6-SEMIALDEHYDE DECARBOXYLASE"/>
    <property type="match status" value="1"/>
</dbReference>
<comment type="caution">
    <text evidence="3">The sequence shown here is derived from an EMBL/GenBank/DDBJ whole genome shotgun (WGS) entry which is preliminary data.</text>
</comment>
<reference evidence="3 4" key="1">
    <citation type="journal article" date="2018" name="Int. J. Syst. Evol. Microbiol.">
        <title>Pseudooceanicola lipolyticus sp. nov., a marine alphaproteobacterium, reclassification of Oceanicola flagellatus as Pseudooceanicola flagellatus comb. nov. and emended description of the genus Pseudooceanicola.</title>
        <authorList>
            <person name="Huang M.-M."/>
            <person name="Guo L.-L."/>
            <person name="Wu Y.-H."/>
            <person name="Lai Q.-L."/>
            <person name="Shao Z.-Z."/>
            <person name="Wang C.-S."/>
            <person name="Wu M."/>
            <person name="Xu X.-W."/>
        </authorList>
    </citation>
    <scope>NUCLEOTIDE SEQUENCE [LARGE SCALE GENOMIC DNA]</scope>
    <source>
        <strain evidence="3 4">157</strain>
    </source>
</reference>
<dbReference type="OrthoDB" id="149172at2"/>
<dbReference type="Gene3D" id="3.20.20.140">
    <property type="entry name" value="Metal-dependent hydrolases"/>
    <property type="match status" value="1"/>
</dbReference>
<dbReference type="InterPro" id="IPR032465">
    <property type="entry name" value="ACMSD"/>
</dbReference>
<organism evidence="3 4">
    <name type="scientific">Pseudooceanicola lipolyticus</name>
    <dbReference type="NCBI Taxonomy" id="2029104"/>
    <lineage>
        <taxon>Bacteria</taxon>
        <taxon>Pseudomonadati</taxon>
        <taxon>Pseudomonadota</taxon>
        <taxon>Alphaproteobacteria</taxon>
        <taxon>Rhodobacterales</taxon>
        <taxon>Paracoccaceae</taxon>
        <taxon>Pseudooceanicola</taxon>
    </lineage>
</organism>
<evidence type="ECO:0000313" key="3">
    <source>
        <dbReference type="EMBL" id="PJE36648.1"/>
    </source>
</evidence>
<keyword evidence="3" id="KW-0378">Hydrolase</keyword>
<dbReference type="AlphaFoldDB" id="A0A2M8J1M0"/>
<protein>
    <submittedName>
        <fullName evidence="3">Amidohydrolase</fullName>
    </submittedName>
</protein>
<gene>
    <name evidence="3" type="ORF">CVM52_10995</name>
</gene>
<sequence>MRSFPVDGRKAVWLDDNTEDTVVKNLRSSGAIDVHSHVVPDQFPDGTERDALWPSVVHEQDGTARIVIGGKSFRQIDSRSWNADARLADMEAKGIGHQVLSPMPELLSYWFGADDAEAICDCVNTFLGDLVATYPKRFSAFGMVPLQTPEKAAHSLSGLRDMGLTGIEIGTHVQSTPLGDPSLAPVFAEAERLNMTVMVHALHPAGVERIGDVPAMAAIAAFPLETALAATSLMTGGVLENHPNLRIVLSHGGGALPAILPRLDHAYRLGMPIRNSMSVPPSKLARRFYFDSIVYDDVALQFLETTIGHDRILAGTDYPFLIMENDPVGFIRRALSETAADTILYQSPTVLLGLRQTASDPSQTQKSRDV</sequence>
<dbReference type="InterPro" id="IPR006680">
    <property type="entry name" value="Amidohydro-rel"/>
</dbReference>
<dbReference type="GO" id="GO:0016831">
    <property type="term" value="F:carboxy-lyase activity"/>
    <property type="evidence" value="ECO:0007669"/>
    <property type="project" value="InterPro"/>
</dbReference>
<accession>A0A2M8J1M0</accession>
<evidence type="ECO:0000256" key="1">
    <source>
        <dbReference type="ARBA" id="ARBA00023239"/>
    </source>
</evidence>
<dbReference type="Proteomes" id="UP000231553">
    <property type="component" value="Unassembled WGS sequence"/>
</dbReference>
<dbReference type="InterPro" id="IPR032466">
    <property type="entry name" value="Metal_Hydrolase"/>
</dbReference>
<dbReference type="EMBL" id="PGTB01000035">
    <property type="protein sequence ID" value="PJE36648.1"/>
    <property type="molecule type" value="Genomic_DNA"/>
</dbReference>
<name>A0A2M8J1M0_9RHOB</name>
<dbReference type="PANTHER" id="PTHR21240:SF28">
    <property type="entry name" value="ISO-OROTATE DECARBOXYLASE (EUROFUNG)"/>
    <property type="match status" value="1"/>
</dbReference>
<evidence type="ECO:0000313" key="4">
    <source>
        <dbReference type="Proteomes" id="UP000231553"/>
    </source>
</evidence>
<dbReference type="SUPFAM" id="SSF51556">
    <property type="entry name" value="Metallo-dependent hydrolases"/>
    <property type="match status" value="1"/>
</dbReference>
<keyword evidence="4" id="KW-1185">Reference proteome</keyword>
<feature type="domain" description="Amidohydrolase-related" evidence="2">
    <location>
        <begin position="32"/>
        <end position="353"/>
    </location>
</feature>
<dbReference type="GO" id="GO:0005737">
    <property type="term" value="C:cytoplasm"/>
    <property type="evidence" value="ECO:0007669"/>
    <property type="project" value="TreeGrafter"/>
</dbReference>
<proteinExistence type="predicted"/>
<dbReference type="GO" id="GO:0019748">
    <property type="term" value="P:secondary metabolic process"/>
    <property type="evidence" value="ECO:0007669"/>
    <property type="project" value="TreeGrafter"/>
</dbReference>